<dbReference type="PANTHER" id="PTHR40660">
    <property type="entry name" value="5'-PHOSPHATE OXIDASE PUTATIVE DOMAIN-CONTAINING PROTEIN-RELATED"/>
    <property type="match status" value="1"/>
</dbReference>
<evidence type="ECO:0000313" key="2">
    <source>
        <dbReference type="Proteomes" id="UP000809273"/>
    </source>
</evidence>
<gene>
    <name evidence="1" type="ORF">JW984_07450</name>
</gene>
<proteinExistence type="predicted"/>
<protein>
    <recommendedName>
        <fullName evidence="3">Pyridoxamine 5'-phosphate oxidase putative domain-containing protein</fullName>
    </recommendedName>
</protein>
<reference evidence="1" key="1">
    <citation type="journal article" date="2021" name="Environ. Microbiol.">
        <title>Genomic characterization of three novel Desulfobacterota classes expand the metabolic and phylogenetic diversity of the phylum.</title>
        <authorList>
            <person name="Murphy C.L."/>
            <person name="Biggerstaff J."/>
            <person name="Eichhorn A."/>
            <person name="Ewing E."/>
            <person name="Shahan R."/>
            <person name="Soriano D."/>
            <person name="Stewart S."/>
            <person name="VanMol K."/>
            <person name="Walker R."/>
            <person name="Walters P."/>
            <person name="Elshahed M.S."/>
            <person name="Youssef N.H."/>
        </authorList>
    </citation>
    <scope>NUCLEOTIDE SEQUENCE</scope>
    <source>
        <strain evidence="1">Zod_Metabat.24</strain>
    </source>
</reference>
<reference evidence="1" key="2">
    <citation type="submission" date="2021-01" db="EMBL/GenBank/DDBJ databases">
        <authorList>
            <person name="Hahn C.R."/>
            <person name="Youssef N.H."/>
            <person name="Elshahed M."/>
        </authorList>
    </citation>
    <scope>NUCLEOTIDE SEQUENCE</scope>
    <source>
        <strain evidence="1">Zod_Metabat.24</strain>
    </source>
</reference>
<comment type="caution">
    <text evidence="1">The sequence shown here is derived from an EMBL/GenBank/DDBJ whole genome shotgun (WGS) entry which is preliminary data.</text>
</comment>
<dbReference type="InterPro" id="IPR012349">
    <property type="entry name" value="Split_barrel_FMN-bd"/>
</dbReference>
<dbReference type="AlphaFoldDB" id="A0A9D8KF84"/>
<evidence type="ECO:0008006" key="3">
    <source>
        <dbReference type="Google" id="ProtNLM"/>
    </source>
</evidence>
<accession>A0A9D8KF84</accession>
<name>A0A9D8KF84_9DELT</name>
<dbReference type="Gene3D" id="2.30.110.10">
    <property type="entry name" value="Electron Transport, Fmn-binding Protein, Chain A"/>
    <property type="match status" value="1"/>
</dbReference>
<sequence>MFLPEELYNLYSEPMIAKFMATLDVDGKPNIAFIASIDTWEPKADFLIFGEFLMWKSLDNLKANKKVGTMAVNLELKFGQINGDFNDDFKNVGPYFDRIAYNDMFRYNSYTKIRKAGTIKIKEHYPVKKIGKLEIVADLFAVKGKKGKLKGDKGVEIPLTVKEKFDQMQAIKAVAFVPEGKEYPFILPVMSLYPIDMKSMAFKVSASNPELKKLKNGQEVALMVLTMDPIAYQVKGTVDSFDGKLGKIVITEAFSSSPPLAGKKIA</sequence>
<dbReference type="EMBL" id="JAFGIX010000034">
    <property type="protein sequence ID" value="MBN1573012.1"/>
    <property type="molecule type" value="Genomic_DNA"/>
</dbReference>
<dbReference type="Proteomes" id="UP000809273">
    <property type="component" value="Unassembled WGS sequence"/>
</dbReference>
<evidence type="ECO:0000313" key="1">
    <source>
        <dbReference type="EMBL" id="MBN1573012.1"/>
    </source>
</evidence>
<organism evidence="1 2">
    <name type="scientific">Candidatus Zymogenus saltonus</name>
    <dbReference type="NCBI Taxonomy" id="2844893"/>
    <lineage>
        <taxon>Bacteria</taxon>
        <taxon>Deltaproteobacteria</taxon>
        <taxon>Candidatus Zymogenia</taxon>
        <taxon>Candidatus Zymogeniales</taxon>
        <taxon>Candidatus Zymogenaceae</taxon>
        <taxon>Candidatus Zymogenus</taxon>
    </lineage>
</organism>
<dbReference type="PANTHER" id="PTHR40660:SF1">
    <property type="entry name" value="5'-PHOSPHATE OXIDASE PUTATIVE DOMAIN-CONTAINING PROTEIN-RELATED"/>
    <property type="match status" value="1"/>
</dbReference>